<protein>
    <recommendedName>
        <fullName evidence="3">DUS-like FMN-binding domain-containing protein</fullName>
    </recommendedName>
</protein>
<sequence length="76" mass="8443">MFTSASPKAAGSSRADTIERRPVRLVITPMINCSAAHNPQPNSSPRPRPASNICLLRILIRLLLRWNDFPSFPSMV</sequence>
<accession>A0ABN7A8F5</accession>
<proteinExistence type="predicted"/>
<evidence type="ECO:0000313" key="1">
    <source>
        <dbReference type="EMBL" id="BES87544.1"/>
    </source>
</evidence>
<dbReference type="Proteomes" id="UP001307889">
    <property type="component" value="Chromosome 1"/>
</dbReference>
<reference evidence="1 2" key="1">
    <citation type="submission" date="2023-09" db="EMBL/GenBank/DDBJ databases">
        <title>Nesidiocoris tenuis whole genome shotgun sequence.</title>
        <authorList>
            <person name="Shibata T."/>
            <person name="Shimoda M."/>
            <person name="Kobayashi T."/>
            <person name="Uehara T."/>
        </authorList>
    </citation>
    <scope>NUCLEOTIDE SEQUENCE [LARGE SCALE GENOMIC DNA]</scope>
    <source>
        <strain evidence="1 2">Japan</strain>
    </source>
</reference>
<evidence type="ECO:0008006" key="3">
    <source>
        <dbReference type="Google" id="ProtNLM"/>
    </source>
</evidence>
<evidence type="ECO:0000313" key="2">
    <source>
        <dbReference type="Proteomes" id="UP001307889"/>
    </source>
</evidence>
<gene>
    <name evidence="1" type="ORF">NTJ_00349</name>
</gene>
<organism evidence="1 2">
    <name type="scientific">Nesidiocoris tenuis</name>
    <dbReference type="NCBI Taxonomy" id="355587"/>
    <lineage>
        <taxon>Eukaryota</taxon>
        <taxon>Metazoa</taxon>
        <taxon>Ecdysozoa</taxon>
        <taxon>Arthropoda</taxon>
        <taxon>Hexapoda</taxon>
        <taxon>Insecta</taxon>
        <taxon>Pterygota</taxon>
        <taxon>Neoptera</taxon>
        <taxon>Paraneoptera</taxon>
        <taxon>Hemiptera</taxon>
        <taxon>Heteroptera</taxon>
        <taxon>Panheteroptera</taxon>
        <taxon>Cimicomorpha</taxon>
        <taxon>Miridae</taxon>
        <taxon>Dicyphina</taxon>
        <taxon>Nesidiocoris</taxon>
    </lineage>
</organism>
<dbReference type="EMBL" id="AP028909">
    <property type="protein sequence ID" value="BES87544.1"/>
    <property type="molecule type" value="Genomic_DNA"/>
</dbReference>
<keyword evidence="2" id="KW-1185">Reference proteome</keyword>
<name>A0ABN7A8F5_9HEMI</name>